<evidence type="ECO:0000259" key="2">
    <source>
        <dbReference type="PROSITE" id="PS50835"/>
    </source>
</evidence>
<proteinExistence type="predicted"/>
<evidence type="ECO:0000313" key="3">
    <source>
        <dbReference type="Ensembl" id="ENSSMRP00000013506.1"/>
    </source>
</evidence>
<dbReference type="AlphaFoldDB" id="A0A8D0BNF2"/>
<dbReference type="PROSITE" id="PS50835">
    <property type="entry name" value="IG_LIKE"/>
    <property type="match status" value="1"/>
</dbReference>
<protein>
    <recommendedName>
        <fullName evidence="2">Ig-like domain-containing protein</fullName>
    </recommendedName>
</protein>
<dbReference type="InterPro" id="IPR013106">
    <property type="entry name" value="Ig_V-set"/>
</dbReference>
<dbReference type="SUPFAM" id="SSF48726">
    <property type="entry name" value="Immunoglobulin"/>
    <property type="match status" value="1"/>
</dbReference>
<reference evidence="3" key="2">
    <citation type="submission" date="2025-09" db="UniProtKB">
        <authorList>
            <consortium name="Ensembl"/>
        </authorList>
    </citation>
    <scope>IDENTIFICATION</scope>
</reference>
<dbReference type="InterPro" id="IPR007110">
    <property type="entry name" value="Ig-like_dom"/>
</dbReference>
<dbReference type="Gene3D" id="2.60.40.10">
    <property type="entry name" value="Immunoglobulins"/>
    <property type="match status" value="1"/>
</dbReference>
<dbReference type="Proteomes" id="UP000694421">
    <property type="component" value="Unplaced"/>
</dbReference>
<dbReference type="SMART" id="SM00409">
    <property type="entry name" value="IG"/>
    <property type="match status" value="1"/>
</dbReference>
<dbReference type="OMA" id="LACYLMI"/>
<dbReference type="Ensembl" id="ENSSMRT00000015728.1">
    <property type="protein sequence ID" value="ENSSMRP00000013506.1"/>
    <property type="gene ID" value="ENSSMRG00000010502.1"/>
</dbReference>
<accession>A0A8D0BNF2</accession>
<dbReference type="PANTHER" id="PTHR23267">
    <property type="entry name" value="IMMUNOGLOBULIN LIGHT CHAIN"/>
    <property type="match status" value="1"/>
</dbReference>
<dbReference type="InterPro" id="IPR036179">
    <property type="entry name" value="Ig-like_dom_sf"/>
</dbReference>
<dbReference type="InterPro" id="IPR050150">
    <property type="entry name" value="IgV_Light_Chain"/>
</dbReference>
<sequence>EDGPNTKPASESSSPGQTVKLSCSKSSGSWYGFSWYQQKPGQTPQLLIYANSIRATGVPDRFSGSVSGNTGFLTISNIQAEDESVYYCADWYYTGSVLHSASV</sequence>
<name>A0A8D0BNF2_SALMN</name>
<evidence type="ECO:0000256" key="1">
    <source>
        <dbReference type="SAM" id="MobiDB-lite"/>
    </source>
</evidence>
<dbReference type="InterPro" id="IPR013783">
    <property type="entry name" value="Ig-like_fold"/>
</dbReference>
<dbReference type="GeneTree" id="ENSGT00940000154179"/>
<evidence type="ECO:0000313" key="4">
    <source>
        <dbReference type="Proteomes" id="UP000694421"/>
    </source>
</evidence>
<dbReference type="Pfam" id="PF07686">
    <property type="entry name" value="V-set"/>
    <property type="match status" value="1"/>
</dbReference>
<reference evidence="3" key="1">
    <citation type="submission" date="2025-08" db="UniProtKB">
        <authorList>
            <consortium name="Ensembl"/>
        </authorList>
    </citation>
    <scope>IDENTIFICATION</scope>
</reference>
<keyword evidence="4" id="KW-1185">Reference proteome</keyword>
<organism evidence="3 4">
    <name type="scientific">Salvator merianae</name>
    <name type="common">Argentine black and white tegu</name>
    <name type="synonym">Tupinambis merianae</name>
    <dbReference type="NCBI Taxonomy" id="96440"/>
    <lineage>
        <taxon>Eukaryota</taxon>
        <taxon>Metazoa</taxon>
        <taxon>Chordata</taxon>
        <taxon>Craniata</taxon>
        <taxon>Vertebrata</taxon>
        <taxon>Euteleostomi</taxon>
        <taxon>Lepidosauria</taxon>
        <taxon>Squamata</taxon>
        <taxon>Bifurcata</taxon>
        <taxon>Unidentata</taxon>
        <taxon>Episquamata</taxon>
        <taxon>Laterata</taxon>
        <taxon>Teiioidea</taxon>
        <taxon>Teiidae</taxon>
        <taxon>Salvator</taxon>
    </lineage>
</organism>
<dbReference type="InterPro" id="IPR003599">
    <property type="entry name" value="Ig_sub"/>
</dbReference>
<feature type="region of interest" description="Disordered" evidence="1">
    <location>
        <begin position="1"/>
        <end position="20"/>
    </location>
</feature>
<dbReference type="SMART" id="SM00406">
    <property type="entry name" value="IGv"/>
    <property type="match status" value="1"/>
</dbReference>
<feature type="compositionally biased region" description="Polar residues" evidence="1">
    <location>
        <begin position="7"/>
        <end position="20"/>
    </location>
</feature>
<feature type="domain" description="Ig-like" evidence="2">
    <location>
        <begin position="4"/>
        <end position="88"/>
    </location>
</feature>